<dbReference type="Proteomes" id="UP000295198">
    <property type="component" value="Unassembled WGS sequence"/>
</dbReference>
<name>A0A4Q4ZBH6_9ACTN</name>
<protein>
    <submittedName>
        <fullName evidence="2">Uncharacterized protein</fullName>
    </submittedName>
</protein>
<gene>
    <name evidence="2" type="ORF">EKO23_15240</name>
</gene>
<feature type="region of interest" description="Disordered" evidence="1">
    <location>
        <begin position="62"/>
        <end position="102"/>
    </location>
</feature>
<feature type="region of interest" description="Disordered" evidence="1">
    <location>
        <begin position="1"/>
        <end position="24"/>
    </location>
</feature>
<accession>A0A4Q4ZBH6</accession>
<keyword evidence="3" id="KW-1185">Reference proteome</keyword>
<organism evidence="2 3">
    <name type="scientific">Nocardioides guangzhouensis</name>
    <dbReference type="NCBI Taxonomy" id="2497878"/>
    <lineage>
        <taxon>Bacteria</taxon>
        <taxon>Bacillati</taxon>
        <taxon>Actinomycetota</taxon>
        <taxon>Actinomycetes</taxon>
        <taxon>Propionibacteriales</taxon>
        <taxon>Nocardioidaceae</taxon>
        <taxon>Nocardioides</taxon>
    </lineage>
</organism>
<evidence type="ECO:0000256" key="1">
    <source>
        <dbReference type="SAM" id="MobiDB-lite"/>
    </source>
</evidence>
<proteinExistence type="predicted"/>
<evidence type="ECO:0000313" key="3">
    <source>
        <dbReference type="Proteomes" id="UP000295198"/>
    </source>
</evidence>
<dbReference type="RefSeq" id="WP_134718785.1">
    <property type="nucleotide sequence ID" value="NZ_SDKM01000022.1"/>
</dbReference>
<sequence>MTYRYGYDPPLRDHVTIDGTPPRSAMSPVAVQDLKVKAAMAQSRHAEASRRVAELETQVRELTGRVDHLEPPPAPEPESEPGSRLRPAKSQRPPLTGDDVAWVLDGWRGNGWQA</sequence>
<dbReference type="AlphaFoldDB" id="A0A4Q4ZBH6"/>
<dbReference type="EMBL" id="SDKM01000022">
    <property type="protein sequence ID" value="RYP84616.1"/>
    <property type="molecule type" value="Genomic_DNA"/>
</dbReference>
<comment type="caution">
    <text evidence="2">The sequence shown here is derived from an EMBL/GenBank/DDBJ whole genome shotgun (WGS) entry which is preliminary data.</text>
</comment>
<evidence type="ECO:0000313" key="2">
    <source>
        <dbReference type="EMBL" id="RYP84616.1"/>
    </source>
</evidence>
<reference evidence="2 3" key="1">
    <citation type="submission" date="2019-01" db="EMBL/GenBank/DDBJ databases">
        <title>Nocardioides guangzhouensis sp. nov., an actinobacterium isolated from soil.</title>
        <authorList>
            <person name="Fu Y."/>
            <person name="Cai Y."/>
            <person name="Lin Z."/>
            <person name="Chen P."/>
        </authorList>
    </citation>
    <scope>NUCLEOTIDE SEQUENCE [LARGE SCALE GENOMIC DNA]</scope>
    <source>
        <strain evidence="2 3">130</strain>
    </source>
</reference>